<protein>
    <submittedName>
        <fullName evidence="2">Uncharacterized protein</fullName>
    </submittedName>
</protein>
<organism evidence="2 3">
    <name type="scientific">Streptomyces spectabilis</name>
    <dbReference type="NCBI Taxonomy" id="68270"/>
    <lineage>
        <taxon>Bacteria</taxon>
        <taxon>Bacillati</taxon>
        <taxon>Actinomycetota</taxon>
        <taxon>Actinomycetes</taxon>
        <taxon>Kitasatosporales</taxon>
        <taxon>Streptomycetaceae</taxon>
        <taxon>Streptomyces</taxon>
    </lineage>
</organism>
<feature type="region of interest" description="Disordered" evidence="1">
    <location>
        <begin position="1"/>
        <end position="26"/>
    </location>
</feature>
<accession>A0A516R7Z7</accession>
<gene>
    <name evidence="2" type="ORF">FH965_15280</name>
</gene>
<evidence type="ECO:0000313" key="3">
    <source>
        <dbReference type="Proteomes" id="UP000316806"/>
    </source>
</evidence>
<evidence type="ECO:0000313" key="2">
    <source>
        <dbReference type="EMBL" id="QDQ11764.1"/>
    </source>
</evidence>
<proteinExistence type="predicted"/>
<feature type="compositionally biased region" description="Basic and acidic residues" evidence="1">
    <location>
        <begin position="1"/>
        <end position="11"/>
    </location>
</feature>
<name>A0A516R7Z7_STRST</name>
<dbReference type="Proteomes" id="UP000316806">
    <property type="component" value="Chromosome"/>
</dbReference>
<sequence>MRQDQAERLETVGRTARKATAAEELPTHRREFHTAFAETLEAVDLPHNRIAAKAGLPASSISCYNTGRRVPEQAQLEKLYKTLEAEARRGGVVLPHSLPHLLNLREAARIEKIAPVAADATARASGAEPAADTGVTHAAAKRGGTLGGLRQRRLMRKARLAHRKFTAPSAPATAPVPPQEGDRRIRCDGHIAEISDYRRHLTEGRFRDAHFIAWSMGSLLPSAEFPHAVESYRRADAAEGAEVMLGAAAAREFQASVNIIAALLDEGQLNDVRALLSILRTDN</sequence>
<dbReference type="RefSeq" id="WP_144003650.1">
    <property type="nucleotide sequence ID" value="NZ_CP040916.1"/>
</dbReference>
<dbReference type="AlphaFoldDB" id="A0A516R7Z7"/>
<evidence type="ECO:0000256" key="1">
    <source>
        <dbReference type="SAM" id="MobiDB-lite"/>
    </source>
</evidence>
<dbReference type="EMBL" id="CP040916">
    <property type="protein sequence ID" value="QDQ11764.1"/>
    <property type="molecule type" value="Genomic_DNA"/>
</dbReference>
<reference evidence="2 3" key="1">
    <citation type="journal article" date="2019" name="J. Ind. Microbiol. Biotechnol.">
        <title>The complete genomic sequence of Streptomyces spectabilis NRRL-2792 and identification of secondary metabolite biosynthetic gene clusters.</title>
        <authorList>
            <person name="Sinha A."/>
            <person name="Phillips-Salemka S."/>
            <person name="Niraula T.A."/>
            <person name="Short K.A."/>
            <person name="Niraula N.P."/>
        </authorList>
    </citation>
    <scope>NUCLEOTIDE SEQUENCE [LARGE SCALE GENOMIC DNA]</scope>
    <source>
        <strain evidence="2 3">NRRL 2792</strain>
    </source>
</reference>